<evidence type="ECO:0000313" key="1">
    <source>
        <dbReference type="EMBL" id="QIV94441.1"/>
    </source>
</evidence>
<keyword evidence="2" id="KW-1185">Reference proteome</keyword>
<dbReference type="Gene3D" id="1.25.40.20">
    <property type="entry name" value="Ankyrin repeat-containing domain"/>
    <property type="match status" value="1"/>
</dbReference>
<dbReference type="AlphaFoldDB" id="A0A6M3HWL8"/>
<dbReference type="Proteomes" id="UP000503320">
    <property type="component" value="Chromosome"/>
</dbReference>
<dbReference type="SUPFAM" id="SSF48403">
    <property type="entry name" value="Ankyrin repeat"/>
    <property type="match status" value="1"/>
</dbReference>
<dbReference type="Pfam" id="PF12796">
    <property type="entry name" value="Ank_2"/>
    <property type="match status" value="1"/>
</dbReference>
<dbReference type="EMBL" id="CP038017">
    <property type="protein sequence ID" value="QIV94441.1"/>
    <property type="molecule type" value="Genomic_DNA"/>
</dbReference>
<gene>
    <name evidence="1" type="ORF">E3E15_03335</name>
</gene>
<dbReference type="InterPro" id="IPR036770">
    <property type="entry name" value="Ankyrin_rpt-contain_sf"/>
</dbReference>
<accession>A0A6M3HWL8</accession>
<proteinExistence type="predicted"/>
<dbReference type="RefSeq" id="WP_172106584.1">
    <property type="nucleotide sequence ID" value="NZ_CP038017.1"/>
</dbReference>
<protein>
    <submittedName>
        <fullName evidence="1">Ankyrin repeat domain-containing protein</fullName>
    </submittedName>
</protein>
<evidence type="ECO:0000313" key="2">
    <source>
        <dbReference type="Proteomes" id="UP000503320"/>
    </source>
</evidence>
<reference evidence="1 2" key="1">
    <citation type="submission" date="2019-03" db="EMBL/GenBank/DDBJ databases">
        <title>Complete Genome Sequence of Allofrancisella frigidaquae Strain SYSU 10HL1970 Isolated from Water-Cooling Systems in China.</title>
        <authorList>
            <person name="Ohrman C."/>
            <person name="Uneklint I."/>
            <person name="Sjodin A."/>
        </authorList>
    </citation>
    <scope>NUCLEOTIDE SEQUENCE [LARGE SCALE GENOMIC DNA]</scope>
    <source>
        <strain evidence="1 2">SYSU 10HL1970</strain>
    </source>
</reference>
<dbReference type="InterPro" id="IPR002110">
    <property type="entry name" value="Ankyrin_rpt"/>
</dbReference>
<organism evidence="1 2">
    <name type="scientific">Allofrancisella frigidaquae</name>
    <dbReference type="NCBI Taxonomy" id="1085644"/>
    <lineage>
        <taxon>Bacteria</taxon>
        <taxon>Pseudomonadati</taxon>
        <taxon>Pseudomonadota</taxon>
        <taxon>Gammaproteobacteria</taxon>
        <taxon>Thiotrichales</taxon>
        <taxon>Francisellaceae</taxon>
        <taxon>Allofrancisella</taxon>
    </lineage>
</organism>
<sequence length="503" mass="58053">MNLYFNLYKNIKDISEDCHWGNYYTALGLPEGLCFGMAAMWGQAYLADDLKTFYKRLELLTSVTINKQFDGITYTRLTDLINAVHNYERQLPKRKLAGQVITNRIGQEKEIYELVISIRAFLDGLLAYHQAKYTLVNGEGIDFNQNILKTSPFVINKELTVVSQGIFGDQGSNVTYQKVSPLIEIYNYPFIGDKWDYCGFLKPLVDKLAKYQFRAYIKVSSIDHMVAFSIKPTSSNHYKLKLYDANNLYRNQVEAVTFTDVYGLVNNGIFEAFDFNVEQNSLLALNLSIYISPTIGVDKIDAYENACRIKFQKKLDKIKLEICNQLNKYISSYLKWKNHKKRAIYTRDKVRTIDINKLYNFIADEKHILRREENLNEPTEIHFNNNMPSLENNLEKSAYMRIIEVSLKKIKATYAGNIYDDRGYKEMLFKKICSKGYHCNTDFLYIACRNGHTEIVIELLRHPEIEVNKGTNTGATPLFIARYNGRQEISRAIVRAGGVGSLS</sequence>
<dbReference type="KEGG" id="afri:E3E15_03335"/>
<name>A0A6M3HWL8_9GAMM</name>